<dbReference type="InterPro" id="IPR003313">
    <property type="entry name" value="AraC-bd"/>
</dbReference>
<dbReference type="InterPro" id="IPR020449">
    <property type="entry name" value="Tscrpt_reg_AraC-type_HTH"/>
</dbReference>
<dbReference type="GO" id="GO:0003700">
    <property type="term" value="F:DNA-binding transcription factor activity"/>
    <property type="evidence" value="ECO:0007669"/>
    <property type="project" value="InterPro"/>
</dbReference>
<evidence type="ECO:0000256" key="3">
    <source>
        <dbReference type="ARBA" id="ARBA00023125"/>
    </source>
</evidence>
<dbReference type="Gene3D" id="1.10.10.60">
    <property type="entry name" value="Homeodomain-like"/>
    <property type="match status" value="2"/>
</dbReference>
<evidence type="ECO:0000259" key="6">
    <source>
        <dbReference type="PROSITE" id="PS01124"/>
    </source>
</evidence>
<keyword evidence="4" id="KW-0010">Activator</keyword>
<evidence type="ECO:0000313" key="8">
    <source>
        <dbReference type="Proteomes" id="UP000050949"/>
    </source>
</evidence>
<dbReference type="RefSeq" id="WP_027827961.1">
    <property type="nucleotide sequence ID" value="NZ_AUEH01000010.1"/>
</dbReference>
<feature type="domain" description="HTH araC/xylS-type" evidence="6">
    <location>
        <begin position="179"/>
        <end position="275"/>
    </location>
</feature>
<gene>
    <name evidence="7" type="ORF">FC91_GL000122</name>
</gene>
<dbReference type="InterPro" id="IPR037923">
    <property type="entry name" value="HTH-like"/>
</dbReference>
<dbReference type="InterPro" id="IPR050204">
    <property type="entry name" value="AraC_XylS_family_regulators"/>
</dbReference>
<dbReference type="PANTHER" id="PTHR46796:SF13">
    <property type="entry name" value="HTH-TYPE TRANSCRIPTIONAL ACTIVATOR RHAS"/>
    <property type="match status" value="1"/>
</dbReference>
<evidence type="ECO:0000256" key="2">
    <source>
        <dbReference type="ARBA" id="ARBA00023015"/>
    </source>
</evidence>
<dbReference type="EMBL" id="AZFW01000008">
    <property type="protein sequence ID" value="KRM29931.1"/>
    <property type="molecule type" value="Genomic_DNA"/>
</dbReference>
<dbReference type="Pfam" id="PF02311">
    <property type="entry name" value="AraC_binding"/>
    <property type="match status" value="1"/>
</dbReference>
<dbReference type="SUPFAM" id="SSF46689">
    <property type="entry name" value="Homeodomain-like"/>
    <property type="match status" value="2"/>
</dbReference>
<dbReference type="InterPro" id="IPR018062">
    <property type="entry name" value="HTH_AraC-typ_CS"/>
</dbReference>
<dbReference type="AlphaFoldDB" id="A0A0R1XPR8"/>
<dbReference type="SMART" id="SM00342">
    <property type="entry name" value="HTH_ARAC"/>
    <property type="match status" value="1"/>
</dbReference>
<accession>A0A0R1XPR8</accession>
<evidence type="ECO:0000256" key="4">
    <source>
        <dbReference type="ARBA" id="ARBA00023159"/>
    </source>
</evidence>
<keyword evidence="3" id="KW-0238">DNA-binding</keyword>
<dbReference type="InterPro" id="IPR009057">
    <property type="entry name" value="Homeodomain-like_sf"/>
</dbReference>
<dbReference type="Pfam" id="PF12833">
    <property type="entry name" value="HTH_18"/>
    <property type="match status" value="1"/>
</dbReference>
<name>A0A0R1XPR8_9LACO</name>
<dbReference type="PATRIC" id="fig|1122147.4.peg.124"/>
<sequence>MLDMSGTVPEVLYVFPYQNTKVGDSRYHQHDFPEISIMVDGCADYLIGDQHHHITKGQVLVFNPHTWHQDSQPMGTFSYQVHIGFRNFVLPGIGSDKLPFANSVIDLGNQWHDFFAVVHQLIDENHRQALGKQLLERAMVTELLVYLLRALPENCVADDQILGGEQPSDSPAEAQALVTQATYYLNAHYDEDVSLARLAASLHVSNAHLSRLFKTVTGETPSNYLTRIRLQRAEELLQNDQLTIKEVANRVGYLDPLYFSKLFKKHFGRTPSAQR</sequence>
<keyword evidence="2" id="KW-0805">Transcription regulation</keyword>
<organism evidence="7 8">
    <name type="scientific">Schleiferilactobacillus harbinensis DSM 16991</name>
    <dbReference type="NCBI Taxonomy" id="1122147"/>
    <lineage>
        <taxon>Bacteria</taxon>
        <taxon>Bacillati</taxon>
        <taxon>Bacillota</taxon>
        <taxon>Bacilli</taxon>
        <taxon>Lactobacillales</taxon>
        <taxon>Lactobacillaceae</taxon>
        <taxon>Schleiferilactobacillus</taxon>
    </lineage>
</organism>
<evidence type="ECO:0000313" key="7">
    <source>
        <dbReference type="EMBL" id="KRM29931.1"/>
    </source>
</evidence>
<keyword evidence="5" id="KW-0804">Transcription</keyword>
<protein>
    <submittedName>
        <fullName evidence="7">Arac family transcriptional regulator</fullName>
    </submittedName>
</protein>
<evidence type="ECO:0000256" key="1">
    <source>
        <dbReference type="ARBA" id="ARBA00022490"/>
    </source>
</evidence>
<evidence type="ECO:0000256" key="5">
    <source>
        <dbReference type="ARBA" id="ARBA00023163"/>
    </source>
</evidence>
<dbReference type="PRINTS" id="PR00032">
    <property type="entry name" value="HTHARAC"/>
</dbReference>
<dbReference type="PANTHER" id="PTHR46796">
    <property type="entry name" value="HTH-TYPE TRANSCRIPTIONAL ACTIVATOR RHAS-RELATED"/>
    <property type="match status" value="1"/>
</dbReference>
<dbReference type="Proteomes" id="UP000050949">
    <property type="component" value="Unassembled WGS sequence"/>
</dbReference>
<dbReference type="GO" id="GO:0043565">
    <property type="term" value="F:sequence-specific DNA binding"/>
    <property type="evidence" value="ECO:0007669"/>
    <property type="project" value="InterPro"/>
</dbReference>
<dbReference type="eggNOG" id="COG2207">
    <property type="taxonomic scope" value="Bacteria"/>
</dbReference>
<dbReference type="Gene3D" id="2.60.120.10">
    <property type="entry name" value="Jelly Rolls"/>
    <property type="match status" value="1"/>
</dbReference>
<dbReference type="OrthoDB" id="9813413at2"/>
<dbReference type="InterPro" id="IPR014710">
    <property type="entry name" value="RmlC-like_jellyroll"/>
</dbReference>
<dbReference type="SUPFAM" id="SSF51215">
    <property type="entry name" value="Regulatory protein AraC"/>
    <property type="match status" value="1"/>
</dbReference>
<dbReference type="InterPro" id="IPR018060">
    <property type="entry name" value="HTH_AraC"/>
</dbReference>
<dbReference type="PROSITE" id="PS00041">
    <property type="entry name" value="HTH_ARAC_FAMILY_1"/>
    <property type="match status" value="1"/>
</dbReference>
<reference evidence="7 8" key="1">
    <citation type="journal article" date="2015" name="Genome Announc.">
        <title>Expanding the biotechnology potential of lactobacilli through comparative genomics of 213 strains and associated genera.</title>
        <authorList>
            <person name="Sun Z."/>
            <person name="Harris H.M."/>
            <person name="McCann A."/>
            <person name="Guo C."/>
            <person name="Argimon S."/>
            <person name="Zhang W."/>
            <person name="Yang X."/>
            <person name="Jeffery I.B."/>
            <person name="Cooney J.C."/>
            <person name="Kagawa T.F."/>
            <person name="Liu W."/>
            <person name="Song Y."/>
            <person name="Salvetti E."/>
            <person name="Wrobel A."/>
            <person name="Rasinkangas P."/>
            <person name="Parkhill J."/>
            <person name="Rea M.C."/>
            <person name="O'Sullivan O."/>
            <person name="Ritari J."/>
            <person name="Douillard F.P."/>
            <person name="Paul Ross R."/>
            <person name="Yang R."/>
            <person name="Briner A.E."/>
            <person name="Felis G.E."/>
            <person name="de Vos W.M."/>
            <person name="Barrangou R."/>
            <person name="Klaenhammer T.R."/>
            <person name="Caufield P.W."/>
            <person name="Cui Y."/>
            <person name="Zhang H."/>
            <person name="O'Toole P.W."/>
        </authorList>
    </citation>
    <scope>NUCLEOTIDE SEQUENCE [LARGE SCALE GENOMIC DNA]</scope>
    <source>
        <strain evidence="7 8">DSM 16991</strain>
    </source>
</reference>
<keyword evidence="1" id="KW-0963">Cytoplasm</keyword>
<comment type="caution">
    <text evidence="7">The sequence shown here is derived from an EMBL/GenBank/DDBJ whole genome shotgun (WGS) entry which is preliminary data.</text>
</comment>
<proteinExistence type="predicted"/>
<dbReference type="PROSITE" id="PS01124">
    <property type="entry name" value="HTH_ARAC_FAMILY_2"/>
    <property type="match status" value="1"/>
</dbReference>